<evidence type="ECO:0000259" key="7">
    <source>
        <dbReference type="Pfam" id="PF22893"/>
    </source>
</evidence>
<evidence type="ECO:0000256" key="2">
    <source>
        <dbReference type="ARBA" id="ARBA00022692"/>
    </source>
</evidence>
<dbReference type="Pfam" id="PF01544">
    <property type="entry name" value="CorA"/>
    <property type="match status" value="1"/>
</dbReference>
<gene>
    <name evidence="8" type="ORF">EJ02DRAFT_514884</name>
</gene>
<keyword evidence="3 6" id="KW-1133">Transmembrane helix</keyword>
<dbReference type="GO" id="GO:0015095">
    <property type="term" value="F:magnesium ion transmembrane transporter activity"/>
    <property type="evidence" value="ECO:0007669"/>
    <property type="project" value="TreeGrafter"/>
</dbReference>
<evidence type="ECO:0000256" key="5">
    <source>
        <dbReference type="SAM" id="MobiDB-lite"/>
    </source>
</evidence>
<dbReference type="OrthoDB" id="5430750at2759"/>
<dbReference type="Gene3D" id="1.20.58.340">
    <property type="entry name" value="Magnesium transport protein CorA, transmembrane region"/>
    <property type="match status" value="1"/>
</dbReference>
<dbReference type="GO" id="GO:0000287">
    <property type="term" value="F:magnesium ion binding"/>
    <property type="evidence" value="ECO:0007669"/>
    <property type="project" value="TreeGrafter"/>
</dbReference>
<feature type="transmembrane region" description="Helical" evidence="6">
    <location>
        <begin position="1209"/>
        <end position="1231"/>
    </location>
</feature>
<dbReference type="Pfam" id="PF22893">
    <property type="entry name" value="ULD_2"/>
    <property type="match status" value="1"/>
</dbReference>
<feature type="compositionally biased region" description="Polar residues" evidence="5">
    <location>
        <begin position="1272"/>
        <end position="1281"/>
    </location>
</feature>
<name>A0A6A5SDC2_9PLEO</name>
<reference evidence="8" key="1">
    <citation type="journal article" date="2020" name="Stud. Mycol.">
        <title>101 Dothideomycetes genomes: a test case for predicting lifestyles and emergence of pathogens.</title>
        <authorList>
            <person name="Haridas S."/>
            <person name="Albert R."/>
            <person name="Binder M."/>
            <person name="Bloem J."/>
            <person name="Labutti K."/>
            <person name="Salamov A."/>
            <person name="Andreopoulos B."/>
            <person name="Baker S."/>
            <person name="Barry K."/>
            <person name="Bills G."/>
            <person name="Bluhm B."/>
            <person name="Cannon C."/>
            <person name="Castanera R."/>
            <person name="Culley D."/>
            <person name="Daum C."/>
            <person name="Ezra D."/>
            <person name="Gonzalez J."/>
            <person name="Henrissat B."/>
            <person name="Kuo A."/>
            <person name="Liang C."/>
            <person name="Lipzen A."/>
            <person name="Lutzoni F."/>
            <person name="Magnuson J."/>
            <person name="Mondo S."/>
            <person name="Nolan M."/>
            <person name="Ohm R."/>
            <person name="Pangilinan J."/>
            <person name="Park H.-J."/>
            <person name="Ramirez L."/>
            <person name="Alfaro M."/>
            <person name="Sun H."/>
            <person name="Tritt A."/>
            <person name="Yoshinaga Y."/>
            <person name="Zwiers L.-H."/>
            <person name="Turgeon B."/>
            <person name="Goodwin S."/>
            <person name="Spatafora J."/>
            <person name="Crous P."/>
            <person name="Grigoriev I."/>
        </authorList>
    </citation>
    <scope>NUCLEOTIDE SEQUENCE</scope>
    <source>
        <strain evidence="8">CBS 161.51</strain>
    </source>
</reference>
<dbReference type="EMBL" id="ML976121">
    <property type="protein sequence ID" value="KAF1937922.1"/>
    <property type="molecule type" value="Genomic_DNA"/>
</dbReference>
<comment type="subcellular location">
    <subcellularLocation>
        <location evidence="1">Cell membrane</location>
        <topology evidence="1">Multi-pass membrane protein</topology>
    </subcellularLocation>
</comment>
<feature type="region of interest" description="Disordered" evidence="5">
    <location>
        <begin position="196"/>
        <end position="250"/>
    </location>
</feature>
<keyword evidence="2 6" id="KW-0812">Transmembrane</keyword>
<dbReference type="InterPro" id="IPR002523">
    <property type="entry name" value="MgTranspt_CorA/ZnTranspt_ZntB"/>
</dbReference>
<feature type="domain" description="Ubiquitin-like" evidence="7">
    <location>
        <begin position="54"/>
        <end position="138"/>
    </location>
</feature>
<accession>A0A6A5SDC2</accession>
<feature type="region of interest" description="Disordered" evidence="5">
    <location>
        <begin position="1262"/>
        <end position="1291"/>
    </location>
</feature>
<feature type="region of interest" description="Disordered" evidence="5">
    <location>
        <begin position="1"/>
        <end position="57"/>
    </location>
</feature>
<evidence type="ECO:0000313" key="9">
    <source>
        <dbReference type="Proteomes" id="UP000800038"/>
    </source>
</evidence>
<dbReference type="InterPro" id="IPR054464">
    <property type="entry name" value="ULD_fung"/>
</dbReference>
<feature type="compositionally biased region" description="Basic and acidic residues" evidence="5">
    <location>
        <begin position="1377"/>
        <end position="1410"/>
    </location>
</feature>
<dbReference type="Proteomes" id="UP000800038">
    <property type="component" value="Unassembled WGS sequence"/>
</dbReference>
<dbReference type="GO" id="GO:0050897">
    <property type="term" value="F:cobalt ion binding"/>
    <property type="evidence" value="ECO:0007669"/>
    <property type="project" value="TreeGrafter"/>
</dbReference>
<keyword evidence="9" id="KW-1185">Reference proteome</keyword>
<feature type="transmembrane region" description="Helical" evidence="6">
    <location>
        <begin position="1173"/>
        <end position="1197"/>
    </location>
</feature>
<evidence type="ECO:0000256" key="1">
    <source>
        <dbReference type="ARBA" id="ARBA00004651"/>
    </source>
</evidence>
<dbReference type="GO" id="GO:0005886">
    <property type="term" value="C:plasma membrane"/>
    <property type="evidence" value="ECO:0007669"/>
    <property type="project" value="UniProtKB-SubCell"/>
</dbReference>
<feature type="compositionally biased region" description="Polar residues" evidence="5">
    <location>
        <begin position="35"/>
        <end position="57"/>
    </location>
</feature>
<dbReference type="SUPFAM" id="SSF144083">
    <property type="entry name" value="Magnesium transport protein CorA, transmembrane region"/>
    <property type="match status" value="1"/>
</dbReference>
<dbReference type="PANTHER" id="PTHR46494:SF1">
    <property type="entry name" value="CORA FAMILY METAL ION TRANSPORTER (EUROFUNG)"/>
    <property type="match status" value="1"/>
</dbReference>
<sequence>MENQAPLSETRRRISWLEEHPRVSASNERQDDTIQDNLPTPRQLSATNNDDGDSQQTITFVNHKGDRYIWPFELSRSFDAIKPLLEEIYIRLDERNLKDELLKEEYDIQTKDGAIILPSVWNDIVKPSSTIGIRFWNRDKVAPLPLPSTTSRRQSMHAVNLRFRGDPYWNGGTQSRRQSTYDSNVEIYAAGSEPPLLAVYPSESGDDHNDLESQNSSDNDDESSQQLEVEPPTLPEPIREVNPPVDADGNKLSFQVCTIHPMSSVHANEHPGSNENTSEVLDAKREAPETHAETLKITKAISTETDSRNMIQVHTLPGPENTQLRAGVKITWHHIPARRLDFTKFKTCCLAIPYLSGRLQTLTKEMLAKIEKEKVKVFLDGMFIEPGTVLRADEKDPPDPQSVIFSCIPYFDLQPPAKKTSTSSGDRLFPSRTLMQSYYPYEPVRERDEEQAYRKFGNDRSGGVIHVPTFWMMNIGTDVVVTCGHKPLSEEMIKSIAVVQEDLKQLGMKDVTKGILTKVRLTDWDGRVLVFSLDACRSYFQMERKIGELNYIARGSMDIKCPHIEEETAGGRRKVTPGSWRNLINQTSLVFIDLALPNGKGEKDLRKKMTAETALEENILFPSGSVPPFFHWPRTPTDNTFEDSENIQNFAGPDAKRSTGCLEYAEKVMMSKTLSDNETTNAVDQTFTSTEYYQALPERTYEHVRADFTSLGRNPTRSEPPSTHHQIVIHNQRISIVKHSMKFFEVVHATLKLFVSDIDKSTMLRKVWGAMANMHELAATIEQREAIEPDQDEYADREWKQPAMMERAWFVRDASKERFVPLPDADESFKRSVRRCRRCKNRYSFDSPGAALAHLQKHVKLPAPESELSGRPAQGPSAERNLKDWVVNSAQVLREETNAGALVILTQACDVAVHIFIQAKELAEGVQNEDGGMSELYTLPQSLVEAFRRIVILFMAIERAMHYTEDTYGENGLPAVPLERSILPYSESGQEVLKRFGEGARRSLLVARQELCHMVRSNPPLDVFKHLSLGPEYVCAWLMRRLLVKPLERCMTVGDMYREYLSTIQFQVNHRPGKRLLRDINLLQEELQVLIQVNTWQTNLVQNYTRVLDDTTYEKDIPPRRSMFPYERSLLTSCLDNLDLAREEYLELIRRCDPLSDRTKQSLEINEEDHGKAIMVFTIVTVIFLPLSFVTSYLGMNTADIRDMDSQQSLFWSIAIPLTVVTVGSCLLIGYNGDEIGDAVASAYRTATGKQTTSTPARGISVAQRKRAGKLQSDSSSTLDNSLADEAEFASPRPEYEFGRSVYLPPSHAPEPVDYTYIEPPTLRMQVPTLRAGFQTQTYADAISFAEPMSRPRPLFTSNAVPRRYHPSAEPAQQRPYESDRRRIRRDGYEPPPYETRREDRSWDPPRRPYEYYPQVRYAPPPPIAVPYAYADDEGETDVGDYTWHKKQSRKRRERERETGGGDRGERRGRGGVYVA</sequence>
<dbReference type="GO" id="GO:0015087">
    <property type="term" value="F:cobalt ion transmembrane transporter activity"/>
    <property type="evidence" value="ECO:0007669"/>
    <property type="project" value="TreeGrafter"/>
</dbReference>
<feature type="compositionally biased region" description="Basic and acidic residues" evidence="5">
    <location>
        <begin position="9"/>
        <end position="32"/>
    </location>
</feature>
<evidence type="ECO:0000256" key="6">
    <source>
        <dbReference type="SAM" id="Phobius"/>
    </source>
</evidence>
<evidence type="ECO:0000313" key="8">
    <source>
        <dbReference type="EMBL" id="KAF1937922.1"/>
    </source>
</evidence>
<proteinExistence type="predicted"/>
<organism evidence="8 9">
    <name type="scientific">Clathrospora elynae</name>
    <dbReference type="NCBI Taxonomy" id="706981"/>
    <lineage>
        <taxon>Eukaryota</taxon>
        <taxon>Fungi</taxon>
        <taxon>Dikarya</taxon>
        <taxon>Ascomycota</taxon>
        <taxon>Pezizomycotina</taxon>
        <taxon>Dothideomycetes</taxon>
        <taxon>Pleosporomycetidae</taxon>
        <taxon>Pleosporales</taxon>
        <taxon>Diademaceae</taxon>
        <taxon>Clathrospora</taxon>
    </lineage>
</organism>
<evidence type="ECO:0000256" key="4">
    <source>
        <dbReference type="ARBA" id="ARBA00023136"/>
    </source>
</evidence>
<dbReference type="PANTHER" id="PTHR46494">
    <property type="entry name" value="CORA FAMILY METAL ION TRANSPORTER (EUROFUNG)"/>
    <property type="match status" value="1"/>
</dbReference>
<protein>
    <recommendedName>
        <fullName evidence="7">Ubiquitin-like domain-containing protein</fullName>
    </recommendedName>
</protein>
<dbReference type="InterPro" id="IPR045863">
    <property type="entry name" value="CorA_TM1_TM2"/>
</dbReference>
<keyword evidence="4 6" id="KW-0472">Membrane</keyword>
<feature type="compositionally biased region" description="Basic residues" evidence="5">
    <location>
        <begin position="1445"/>
        <end position="1454"/>
    </location>
</feature>
<feature type="region of interest" description="Disordered" evidence="5">
    <location>
        <begin position="1350"/>
        <end position="1476"/>
    </location>
</feature>
<feature type="compositionally biased region" description="Basic and acidic residues" evidence="5">
    <location>
        <begin position="1455"/>
        <end position="1469"/>
    </location>
</feature>
<evidence type="ECO:0000256" key="3">
    <source>
        <dbReference type="ARBA" id="ARBA00022989"/>
    </source>
</evidence>